<dbReference type="STRING" id="306541.SAMN05421668_11439"/>
<dbReference type="GO" id="GO:0034220">
    <property type="term" value="P:monoatomic ion transmembrane transport"/>
    <property type="evidence" value="ECO:0007669"/>
    <property type="project" value="UniProtKB-KW"/>
</dbReference>
<proteinExistence type="predicted"/>
<gene>
    <name evidence="3" type="ORF">HMI01_15990</name>
    <name evidence="4" type="ORF">SAMN05421668_11439</name>
</gene>
<dbReference type="EMBL" id="BJWJ01000014">
    <property type="protein sequence ID" value="GEM04611.1"/>
    <property type="molecule type" value="Genomic_DNA"/>
</dbReference>
<keyword evidence="1" id="KW-0472">Membrane</keyword>
<dbReference type="SUPFAM" id="SSF81324">
    <property type="entry name" value="Voltage-gated potassium channels"/>
    <property type="match status" value="1"/>
</dbReference>
<dbReference type="OrthoDB" id="9813518at2"/>
<feature type="transmembrane region" description="Helical" evidence="1">
    <location>
        <begin position="35"/>
        <end position="57"/>
    </location>
</feature>
<evidence type="ECO:0000256" key="1">
    <source>
        <dbReference type="SAM" id="Phobius"/>
    </source>
</evidence>
<feature type="domain" description="Potassium channel" evidence="2">
    <location>
        <begin position="63"/>
        <end position="122"/>
    </location>
</feature>
<dbReference type="Gene3D" id="1.10.287.70">
    <property type="match status" value="1"/>
</dbReference>
<protein>
    <submittedName>
        <fullName evidence="3">LCTB protein</fullName>
    </submittedName>
    <submittedName>
        <fullName evidence="4">Potassium channel LctB</fullName>
    </submittedName>
</protein>
<keyword evidence="6" id="KW-1185">Reference proteome</keyword>
<dbReference type="AlphaFoldDB" id="A0A1I6TE27"/>
<dbReference type="Pfam" id="PF07885">
    <property type="entry name" value="Ion_trans_2"/>
    <property type="match status" value="1"/>
</dbReference>
<feature type="transmembrane region" description="Helical" evidence="1">
    <location>
        <begin position="77"/>
        <end position="97"/>
    </location>
</feature>
<reference evidence="4 5" key="1">
    <citation type="submission" date="2016-10" db="EMBL/GenBank/DDBJ databases">
        <authorList>
            <person name="de Groot N.N."/>
        </authorList>
    </citation>
    <scope>NUCLEOTIDE SEQUENCE [LARGE SCALE GENOMIC DNA]</scope>
    <source>
        <strain evidence="4 5">DSM 17074</strain>
    </source>
</reference>
<keyword evidence="4" id="KW-0407">Ion channel</keyword>
<keyword evidence="4" id="KW-0813">Transport</keyword>
<feature type="transmembrane region" description="Helical" evidence="1">
    <location>
        <begin position="6"/>
        <end position="23"/>
    </location>
</feature>
<keyword evidence="1" id="KW-1133">Transmembrane helix</keyword>
<dbReference type="Proteomes" id="UP000321773">
    <property type="component" value="Unassembled WGS sequence"/>
</dbReference>
<accession>A0A1I6TE27</accession>
<sequence>MASLLIGAVIVLFVVKFYWFIKHKRYTLTEFSQAMFLRLFFTLFIIFIGFSLIYYGLFLNGHVVVYDTVNNHTISHFSDYVYFSGVTLLSVGYGDLVPVGVARIFSLLEASLGLLIPSAFFLTAWNNSNQSDSDS</sequence>
<evidence type="ECO:0000313" key="4">
    <source>
        <dbReference type="EMBL" id="SFS87297.1"/>
    </source>
</evidence>
<name>A0A1I6TE27_9BACI</name>
<evidence type="ECO:0000313" key="3">
    <source>
        <dbReference type="EMBL" id="GEM04611.1"/>
    </source>
</evidence>
<dbReference type="Proteomes" id="UP000199139">
    <property type="component" value="Unassembled WGS sequence"/>
</dbReference>
<evidence type="ECO:0000313" key="6">
    <source>
        <dbReference type="Proteomes" id="UP000321773"/>
    </source>
</evidence>
<dbReference type="InterPro" id="IPR013099">
    <property type="entry name" value="K_chnl_dom"/>
</dbReference>
<keyword evidence="1" id="KW-0812">Transmembrane</keyword>
<dbReference type="RefSeq" id="WP_062320765.1">
    <property type="nucleotide sequence ID" value="NZ_BJWJ01000014.1"/>
</dbReference>
<reference evidence="3 6" key="2">
    <citation type="submission" date="2019-07" db="EMBL/GenBank/DDBJ databases">
        <title>Whole genome shotgun sequence of Halolactibacillus miurensis NBRC 100873.</title>
        <authorList>
            <person name="Hosoyama A."/>
            <person name="Uohara A."/>
            <person name="Ohji S."/>
            <person name="Ichikawa N."/>
        </authorList>
    </citation>
    <scope>NUCLEOTIDE SEQUENCE [LARGE SCALE GENOMIC DNA]</scope>
    <source>
        <strain evidence="3 6">NBRC 100873</strain>
    </source>
</reference>
<evidence type="ECO:0000259" key="2">
    <source>
        <dbReference type="Pfam" id="PF07885"/>
    </source>
</evidence>
<organism evidence="4 5">
    <name type="scientific">Halolactibacillus miurensis</name>
    <dbReference type="NCBI Taxonomy" id="306541"/>
    <lineage>
        <taxon>Bacteria</taxon>
        <taxon>Bacillati</taxon>
        <taxon>Bacillota</taxon>
        <taxon>Bacilli</taxon>
        <taxon>Bacillales</taxon>
        <taxon>Bacillaceae</taxon>
        <taxon>Halolactibacillus</taxon>
    </lineage>
</organism>
<keyword evidence="4" id="KW-0406">Ion transport</keyword>
<dbReference type="EMBL" id="FPAI01000014">
    <property type="protein sequence ID" value="SFS87297.1"/>
    <property type="molecule type" value="Genomic_DNA"/>
</dbReference>
<evidence type="ECO:0000313" key="5">
    <source>
        <dbReference type="Proteomes" id="UP000199139"/>
    </source>
</evidence>
<feature type="transmembrane region" description="Helical" evidence="1">
    <location>
        <begin position="104"/>
        <end position="125"/>
    </location>
</feature>